<comment type="caution">
    <text evidence="1">The sequence shown here is derived from an EMBL/GenBank/DDBJ whole genome shotgun (WGS) entry which is preliminary data.</text>
</comment>
<organism evidence="1 2">
    <name type="scientific">Xylaria bambusicola</name>
    <dbReference type="NCBI Taxonomy" id="326684"/>
    <lineage>
        <taxon>Eukaryota</taxon>
        <taxon>Fungi</taxon>
        <taxon>Dikarya</taxon>
        <taxon>Ascomycota</taxon>
        <taxon>Pezizomycotina</taxon>
        <taxon>Sordariomycetes</taxon>
        <taxon>Xylariomycetidae</taxon>
        <taxon>Xylariales</taxon>
        <taxon>Xylariaceae</taxon>
        <taxon>Xylaria</taxon>
    </lineage>
</organism>
<protein>
    <submittedName>
        <fullName evidence="1">Uncharacterized protein</fullName>
    </submittedName>
</protein>
<evidence type="ECO:0000313" key="2">
    <source>
        <dbReference type="Proteomes" id="UP001305414"/>
    </source>
</evidence>
<dbReference type="Proteomes" id="UP001305414">
    <property type="component" value="Unassembled WGS sequence"/>
</dbReference>
<evidence type="ECO:0000313" key="1">
    <source>
        <dbReference type="EMBL" id="KAK5634137.1"/>
    </source>
</evidence>
<keyword evidence="2" id="KW-1185">Reference proteome</keyword>
<reference evidence="1 2" key="1">
    <citation type="submission" date="2023-10" db="EMBL/GenBank/DDBJ databases">
        <title>Draft genome sequence of Xylaria bambusicola isolate GMP-LS, the root and basal stem rot pathogen of sugarcane in Indonesia.</title>
        <authorList>
            <person name="Selvaraj P."/>
            <person name="Muralishankar V."/>
            <person name="Muruganantham S."/>
            <person name="Sp S."/>
            <person name="Haryani S."/>
            <person name="Lau K.J.X."/>
            <person name="Naqvi N.I."/>
        </authorList>
    </citation>
    <scope>NUCLEOTIDE SEQUENCE [LARGE SCALE GENOMIC DNA]</scope>
    <source>
        <strain evidence="1">GMP-LS</strain>
    </source>
</reference>
<dbReference type="EMBL" id="JAWHQM010000038">
    <property type="protein sequence ID" value="KAK5634137.1"/>
    <property type="molecule type" value="Genomic_DNA"/>
</dbReference>
<sequence>MLPVSQQLLAYATNRLVTAPGEPRRAAGALIAPAMSPPKLYQALAKSMAHTLDIGYGSYDDRTACHCSVPAACRGRLIDVLVKREI</sequence>
<accession>A0AAN7URK0</accession>
<gene>
    <name evidence="1" type="ORF">RRF57_009851</name>
</gene>
<name>A0AAN7URK0_9PEZI</name>
<proteinExistence type="predicted"/>
<dbReference type="AlphaFoldDB" id="A0AAN7URK0"/>